<organism evidence="2 3">
    <name type="scientific">Hydnum rufescens UP504</name>
    <dbReference type="NCBI Taxonomy" id="1448309"/>
    <lineage>
        <taxon>Eukaryota</taxon>
        <taxon>Fungi</taxon>
        <taxon>Dikarya</taxon>
        <taxon>Basidiomycota</taxon>
        <taxon>Agaricomycotina</taxon>
        <taxon>Agaricomycetes</taxon>
        <taxon>Cantharellales</taxon>
        <taxon>Hydnaceae</taxon>
        <taxon>Hydnum</taxon>
    </lineage>
</organism>
<keyword evidence="3" id="KW-1185">Reference proteome</keyword>
<comment type="caution">
    <text evidence="2">The sequence shown here is derived from an EMBL/GenBank/DDBJ whole genome shotgun (WGS) entry which is preliminary data.</text>
</comment>
<proteinExistence type="predicted"/>
<evidence type="ECO:0000256" key="1">
    <source>
        <dbReference type="SAM" id="MobiDB-lite"/>
    </source>
</evidence>
<feature type="region of interest" description="Disordered" evidence="1">
    <location>
        <begin position="210"/>
        <end position="238"/>
    </location>
</feature>
<evidence type="ECO:0000313" key="3">
    <source>
        <dbReference type="Proteomes" id="UP000886523"/>
    </source>
</evidence>
<reference evidence="2" key="1">
    <citation type="journal article" date="2020" name="Nat. Commun.">
        <title>Large-scale genome sequencing of mycorrhizal fungi provides insights into the early evolution of symbiotic traits.</title>
        <authorList>
            <person name="Miyauchi S."/>
            <person name="Kiss E."/>
            <person name="Kuo A."/>
            <person name="Drula E."/>
            <person name="Kohler A."/>
            <person name="Sanchez-Garcia M."/>
            <person name="Morin E."/>
            <person name="Andreopoulos B."/>
            <person name="Barry K.W."/>
            <person name="Bonito G."/>
            <person name="Buee M."/>
            <person name="Carver A."/>
            <person name="Chen C."/>
            <person name="Cichocki N."/>
            <person name="Clum A."/>
            <person name="Culley D."/>
            <person name="Crous P.W."/>
            <person name="Fauchery L."/>
            <person name="Girlanda M."/>
            <person name="Hayes R.D."/>
            <person name="Keri Z."/>
            <person name="LaButti K."/>
            <person name="Lipzen A."/>
            <person name="Lombard V."/>
            <person name="Magnuson J."/>
            <person name="Maillard F."/>
            <person name="Murat C."/>
            <person name="Nolan M."/>
            <person name="Ohm R.A."/>
            <person name="Pangilinan J."/>
            <person name="Pereira M.F."/>
            <person name="Perotto S."/>
            <person name="Peter M."/>
            <person name="Pfister S."/>
            <person name="Riley R."/>
            <person name="Sitrit Y."/>
            <person name="Stielow J.B."/>
            <person name="Szollosi G."/>
            <person name="Zifcakova L."/>
            <person name="Stursova M."/>
            <person name="Spatafora J.W."/>
            <person name="Tedersoo L."/>
            <person name="Vaario L.M."/>
            <person name="Yamada A."/>
            <person name="Yan M."/>
            <person name="Wang P."/>
            <person name="Xu J."/>
            <person name="Bruns T."/>
            <person name="Baldrian P."/>
            <person name="Vilgalys R."/>
            <person name="Dunand C."/>
            <person name="Henrissat B."/>
            <person name="Grigoriev I.V."/>
            <person name="Hibbett D."/>
            <person name="Nagy L.G."/>
            <person name="Martin F.M."/>
        </authorList>
    </citation>
    <scope>NUCLEOTIDE SEQUENCE</scope>
    <source>
        <strain evidence="2">UP504</strain>
    </source>
</reference>
<sequence length="764" mass="85940">MPINSTRSENVERGKPDELTDKCRLSSRTYKDPDTKIDSSQFSKGQNFVSRILNLLPWRSKRCRRTEETTHFKGKINISNADASKFKWNHTSRLENDQNTSDETGISILNDEQSKPNCLTFACSVAECRRSRNPRIFKSEVIQGNMHNGQIRCQSSSGNTCQCHESSPLDAGINNVSCYTLSNGVESQPISLSKQLSQLAEINQATMHSPFAKDASPRDGCPIPQRPSDPRTSNLSISCPGNRNEIAMLTAQVPERARLLILSKNHVKTRKMNWMKPHLPRTRDSNGEFLNSSSDTSIHILVEFIKVKSKVVARVSHKEKPTLNEQKLELSRTRPEFVPNHAGSMLARPHSRDGYGDVDETRISYPQCAKPMDLIKGLSKPEELARTKAHSPLLDKPVFQAPTKVVLHSILHKEESNTLYKALRGEFRRVHDAAGSNFQRTMILTKIFSALMPAMLRPFDKVDPPDSMAGSRLHYTHVDVEDTTILDAQYAKSMDLLKDLSKLAEKSATATYLPLYKRPRTNPTGSSLLGCGKSYPSVTVVVGEALEDTRIVLEKEGWRERDATQIKQSRYTYDDAGTSSQCTEAYPAILKALLLSMFKLSQAVDVRHWRIVHSARILKDDLLATRNTRSLLDDHLQAMKQLAHGGVIQSMLQLWNLKLPSITNTEPSLIAMLAKHKAEETLQSGSSYTVETKQMTTRRLAEPASPRTRTRCHTDRCNHKFTLELDRISSMSNARRLLYWGAPHLLPAALLAREPFPSPLTQDE</sequence>
<dbReference type="EMBL" id="MU129018">
    <property type="protein sequence ID" value="KAF9510308.1"/>
    <property type="molecule type" value="Genomic_DNA"/>
</dbReference>
<protein>
    <submittedName>
        <fullName evidence="2">Uncharacterized protein</fullName>
    </submittedName>
</protein>
<dbReference type="Proteomes" id="UP000886523">
    <property type="component" value="Unassembled WGS sequence"/>
</dbReference>
<gene>
    <name evidence="2" type="ORF">BS47DRAFT_1487502</name>
</gene>
<name>A0A9P6DT96_9AGAM</name>
<evidence type="ECO:0000313" key="2">
    <source>
        <dbReference type="EMBL" id="KAF9510308.1"/>
    </source>
</evidence>
<accession>A0A9P6DT96</accession>
<feature type="region of interest" description="Disordered" evidence="1">
    <location>
        <begin position="688"/>
        <end position="712"/>
    </location>
</feature>
<dbReference type="AlphaFoldDB" id="A0A9P6DT96"/>
<feature type="compositionally biased region" description="Polar residues" evidence="1">
    <location>
        <begin position="688"/>
        <end position="697"/>
    </location>
</feature>